<feature type="region of interest" description="Disordered" evidence="5">
    <location>
        <begin position="739"/>
        <end position="782"/>
    </location>
</feature>
<feature type="compositionally biased region" description="Polar residues" evidence="5">
    <location>
        <begin position="419"/>
        <end position="433"/>
    </location>
</feature>
<protein>
    <recommendedName>
        <fullName evidence="6">Response regulatory domain-containing protein</fullName>
    </recommendedName>
</protein>
<feature type="compositionally biased region" description="Polar residues" evidence="5">
    <location>
        <begin position="35"/>
        <end position="58"/>
    </location>
</feature>
<feature type="region of interest" description="Disordered" evidence="5">
    <location>
        <begin position="499"/>
        <end position="559"/>
    </location>
</feature>
<gene>
    <name evidence="7" type="ORF">GSTUAT00008542001</name>
</gene>
<dbReference type="EMBL" id="LN891213">
    <property type="protein sequence ID" value="CUS07389.1"/>
    <property type="molecule type" value="Genomic_DNA"/>
</dbReference>
<accession>A0A292PIV6</accession>
<evidence type="ECO:0000313" key="7">
    <source>
        <dbReference type="EMBL" id="CUS07389.1"/>
    </source>
</evidence>
<dbReference type="Gene3D" id="3.40.50.2300">
    <property type="match status" value="1"/>
</dbReference>
<dbReference type="InterPro" id="IPR011006">
    <property type="entry name" value="CheY-like_superfamily"/>
</dbReference>
<evidence type="ECO:0000256" key="3">
    <source>
        <dbReference type="ARBA" id="ARBA00093463"/>
    </source>
</evidence>
<feature type="region of interest" description="Disordered" evidence="5">
    <location>
        <begin position="384"/>
        <end position="482"/>
    </location>
</feature>
<feature type="region of interest" description="Disordered" evidence="5">
    <location>
        <begin position="1"/>
        <end position="199"/>
    </location>
</feature>
<feature type="domain" description="Response regulatory" evidence="6">
    <location>
        <begin position="567"/>
        <end position="718"/>
    </location>
</feature>
<comment type="similarity">
    <text evidence="3">Belongs to the SSK1 family.</text>
</comment>
<feature type="compositionally biased region" description="Low complexity" evidence="5">
    <location>
        <begin position="88"/>
        <end position="109"/>
    </location>
</feature>
<evidence type="ECO:0000313" key="8">
    <source>
        <dbReference type="Proteomes" id="UP001412239"/>
    </source>
</evidence>
<keyword evidence="1 4" id="KW-0597">Phosphoprotein</keyword>
<reference evidence="7" key="1">
    <citation type="submission" date="2015-10" db="EMBL/GenBank/DDBJ databases">
        <authorList>
            <person name="Regsiter A."/>
            <person name="william w."/>
        </authorList>
    </citation>
    <scope>NUCLEOTIDE SEQUENCE</scope>
    <source>
        <strain evidence="7">Montdore</strain>
    </source>
</reference>
<feature type="compositionally biased region" description="Polar residues" evidence="5">
    <location>
        <begin position="500"/>
        <end position="509"/>
    </location>
</feature>
<feature type="compositionally biased region" description="Low complexity" evidence="5">
    <location>
        <begin position="147"/>
        <end position="160"/>
    </location>
</feature>
<sequence>MQRLKQRVLDAQKALRRRSSTSTPQALTFEERTPAASSQSSNTAEKNSQMSSSEQVCNSCKEEPASSPLSENTAATALRGEALTRAGSTSARSPTSPSSPSQPTTSLPFSREEPLASTKLEDHPLPSKNVAEISDSDPPIGPLAIVPAPASGGTSSTASLPPDPAKPQLPPKGKLAPALSDLPPHSPPPPPRIQTSYPRNRPVQYRKQSLLPASEAVLIRTLLGSDTNNYTATSPTLSASSPLLEESPATFRSVPIEFQPPTPATLGSGMLNRRVWVKRPGGSPTIVNVREDDMVDDVRDVVLKKYQNALGKSYDAPDVSIRVVPRHARPRSLDHTPGRGYDPQLGERTLNPDETVIRVLGDYFPGGQSIDEALVIEVPPLPSVGRRTPRPSPHHGFGSHHDGHSGMEGNDYFPPMPPTSYSQAPPTSSSQISLREPSIAVLTTGQVPNLPGSPGGTNRRNVRPGPRRMQTSSPVVRPSASEVSSVVGPGVVLMPRQNRSRVNSDASNTAQPAQAPPIPAPAVEDNTQKASTPPARMASPLAKKLKEKKQHTSPAGLLPDGAVPPINVLIVEDNVINLQLLEAFMKRLKVRWQSAMNGKEAVDKWRVGGFHLVLMDIQLPVMNGLDATKEIRRLERVNSIGAFSQSPSSPSREDAPTIPNEEDKLPNSILFKSPVIIVALTASSLQSDRHEALAAGCNDFLTKPVNFIWLERKVTEWGCMQALIDFDGWRKWKDFTKTENGGGNEGKGVKGFRNQRLATGQKGSGGEPKRLEEKSNLIPSIG</sequence>
<dbReference type="SUPFAM" id="SSF52172">
    <property type="entry name" value="CheY-like"/>
    <property type="match status" value="1"/>
</dbReference>
<feature type="compositionally biased region" description="Low complexity" evidence="5">
    <location>
        <begin position="171"/>
        <end position="183"/>
    </location>
</feature>
<feature type="compositionally biased region" description="Basic and acidic residues" evidence="5">
    <location>
        <begin position="651"/>
        <end position="664"/>
    </location>
</feature>
<dbReference type="Proteomes" id="UP001412239">
    <property type="component" value="Unassembled WGS sequence"/>
</dbReference>
<keyword evidence="8" id="KW-1185">Reference proteome</keyword>
<feature type="region of interest" description="Disordered" evidence="5">
    <location>
        <begin position="642"/>
        <end position="664"/>
    </location>
</feature>
<organism evidence="7 8">
    <name type="scientific">Tuber aestivum</name>
    <name type="common">summer truffle</name>
    <dbReference type="NCBI Taxonomy" id="59557"/>
    <lineage>
        <taxon>Eukaryota</taxon>
        <taxon>Fungi</taxon>
        <taxon>Dikarya</taxon>
        <taxon>Ascomycota</taxon>
        <taxon>Pezizomycotina</taxon>
        <taxon>Pezizomycetes</taxon>
        <taxon>Pezizales</taxon>
        <taxon>Tuberaceae</taxon>
        <taxon>Tuber</taxon>
    </lineage>
</organism>
<dbReference type="PROSITE" id="PS50110">
    <property type="entry name" value="RESPONSE_REGULATORY"/>
    <property type="match status" value="1"/>
</dbReference>
<evidence type="ECO:0000256" key="4">
    <source>
        <dbReference type="PROSITE-ProRule" id="PRU00169"/>
    </source>
</evidence>
<feature type="modified residue" description="4-aspartylphosphate" evidence="4">
    <location>
        <position position="616"/>
    </location>
</feature>
<dbReference type="PANTHER" id="PTHR45339:SF1">
    <property type="entry name" value="HYBRID SIGNAL TRANSDUCTION HISTIDINE KINASE J"/>
    <property type="match status" value="1"/>
</dbReference>
<evidence type="ECO:0000256" key="5">
    <source>
        <dbReference type="SAM" id="MobiDB-lite"/>
    </source>
</evidence>
<proteinExistence type="inferred from homology"/>
<dbReference type="AlphaFoldDB" id="A0A292PIV6"/>
<evidence type="ECO:0000256" key="2">
    <source>
        <dbReference type="ARBA" id="ARBA00023012"/>
    </source>
</evidence>
<keyword evidence="2" id="KW-0902">Two-component regulatory system</keyword>
<dbReference type="Pfam" id="PF00072">
    <property type="entry name" value="Response_reg"/>
    <property type="match status" value="1"/>
</dbReference>
<dbReference type="PANTHER" id="PTHR45339">
    <property type="entry name" value="HYBRID SIGNAL TRANSDUCTION HISTIDINE KINASE J"/>
    <property type="match status" value="1"/>
</dbReference>
<dbReference type="CDD" id="cd17546">
    <property type="entry name" value="REC_hyHK_CKI1_RcsC-like"/>
    <property type="match status" value="1"/>
</dbReference>
<dbReference type="GO" id="GO:0000156">
    <property type="term" value="F:phosphorelay response regulator activity"/>
    <property type="evidence" value="ECO:0007669"/>
    <property type="project" value="UniProtKB-ARBA"/>
</dbReference>
<feature type="compositionally biased region" description="Pro residues" evidence="5">
    <location>
        <begin position="161"/>
        <end position="170"/>
    </location>
</feature>
<dbReference type="InterPro" id="IPR001789">
    <property type="entry name" value="Sig_transdc_resp-reg_receiver"/>
</dbReference>
<evidence type="ECO:0000256" key="1">
    <source>
        <dbReference type="ARBA" id="ARBA00022553"/>
    </source>
</evidence>
<dbReference type="SMART" id="SM00448">
    <property type="entry name" value="REC"/>
    <property type="match status" value="1"/>
</dbReference>
<evidence type="ECO:0000259" key="6">
    <source>
        <dbReference type="PROSITE" id="PS50110"/>
    </source>
</evidence>
<feature type="compositionally biased region" description="Basic and acidic residues" evidence="5">
    <location>
        <begin position="110"/>
        <end position="125"/>
    </location>
</feature>
<dbReference type="FunFam" id="3.40.50.2300:FF:000146">
    <property type="entry name" value="Putative two-component response regulator SSK1p"/>
    <property type="match status" value="1"/>
</dbReference>
<name>A0A292PIV6_9PEZI</name>